<protein>
    <recommendedName>
        <fullName evidence="3">DUF7617 domain-containing protein</fullName>
    </recommendedName>
</protein>
<dbReference type="EMBL" id="JBHTAJ010000005">
    <property type="protein sequence ID" value="MFC7178654.1"/>
    <property type="molecule type" value="Genomic_DNA"/>
</dbReference>
<evidence type="ECO:0000256" key="2">
    <source>
        <dbReference type="SAM" id="SignalP"/>
    </source>
</evidence>
<accession>A0ABW2FN30</accession>
<feature type="compositionally biased region" description="Polar residues" evidence="1">
    <location>
        <begin position="115"/>
        <end position="130"/>
    </location>
</feature>
<reference evidence="5" key="1">
    <citation type="journal article" date="2019" name="Int. J. Syst. Evol. Microbiol.">
        <title>The Global Catalogue of Microorganisms (GCM) 10K type strain sequencing project: providing services to taxonomists for standard genome sequencing and annotation.</title>
        <authorList>
            <consortium name="The Broad Institute Genomics Platform"/>
            <consortium name="The Broad Institute Genome Sequencing Center for Infectious Disease"/>
            <person name="Wu L."/>
            <person name="Ma J."/>
        </authorList>
    </citation>
    <scope>NUCLEOTIDE SEQUENCE [LARGE SCALE GENOMIC DNA]</scope>
    <source>
        <strain evidence="5">CGMCC 1.12859</strain>
    </source>
</reference>
<dbReference type="Proteomes" id="UP001596435">
    <property type="component" value="Unassembled WGS sequence"/>
</dbReference>
<organism evidence="4 5">
    <name type="scientific">Kitasatospora paranensis</name>
    <dbReference type="NCBI Taxonomy" id="258053"/>
    <lineage>
        <taxon>Bacteria</taxon>
        <taxon>Bacillati</taxon>
        <taxon>Actinomycetota</taxon>
        <taxon>Actinomycetes</taxon>
        <taxon>Kitasatosporales</taxon>
        <taxon>Streptomycetaceae</taxon>
        <taxon>Kitasatospora</taxon>
    </lineage>
</organism>
<evidence type="ECO:0000313" key="4">
    <source>
        <dbReference type="EMBL" id="MFC7178654.1"/>
    </source>
</evidence>
<evidence type="ECO:0000313" key="5">
    <source>
        <dbReference type="Proteomes" id="UP001596435"/>
    </source>
</evidence>
<dbReference type="Pfam" id="PF24593">
    <property type="entry name" value="DUF7617"/>
    <property type="match status" value="1"/>
</dbReference>
<evidence type="ECO:0000259" key="3">
    <source>
        <dbReference type="Pfam" id="PF24593"/>
    </source>
</evidence>
<name>A0ABW2FN30_9ACTN</name>
<feature type="chain" id="PRO_5047540707" description="DUF7617 domain-containing protein" evidence="2">
    <location>
        <begin position="25"/>
        <end position="841"/>
    </location>
</feature>
<feature type="domain" description="DUF7617" evidence="3">
    <location>
        <begin position="702"/>
        <end position="827"/>
    </location>
</feature>
<feature type="signal peptide" evidence="2">
    <location>
        <begin position="1"/>
        <end position="24"/>
    </location>
</feature>
<proteinExistence type="predicted"/>
<dbReference type="InterPro" id="IPR055388">
    <property type="entry name" value="DUF7617"/>
</dbReference>
<feature type="region of interest" description="Disordered" evidence="1">
    <location>
        <begin position="105"/>
        <end position="154"/>
    </location>
</feature>
<keyword evidence="5" id="KW-1185">Reference proteome</keyword>
<feature type="region of interest" description="Disordered" evidence="1">
    <location>
        <begin position="209"/>
        <end position="240"/>
    </location>
</feature>
<sequence length="841" mass="83550">MRTRLLSPRTAILLRAFAAVPLTAALLTGAGTPARASGAPDGTSGSALTKSVQDITHPGAAAVDHGDTVNWAIGYRNAADSPAGAPAAITDTISGAGTAQTYVPGSLRTPPGWTPSWSTDGSTFSATDPGSSAVAVRAENPSARPGGTDLGAPLLAPVRPTAQSTGGDGFTPVLHRTALGEVESWNIYHHAGAAARKVVCSSLTTGQPCTGGPWPRPLNSTPGPLGSGDTGDISSPLTPQYVQDPDRDGVVYYPGVSAGAVGVGCLDLAARANCGFVALEASGTSPSSANNLAGLVAVGGNLYGVASTGQVLCLAMASRTPCPGQPYAAIVPPNHDLPGNPGGLYQGALTVADGKVFASSAPLTSGSSAAGPPALGCFDPASGSVCPGWDTPHPAGPGAAYNTYNAYTAYDTAGRADGVCTTTVGGANLATVCYTVAGAPLTPPGSLAGINGGAYTFNPETVTSEGTTRSYFPVWNGGIAGATVCHDWTHAAPCAGFPLPAAHPGVNGGATRDYGYSYDATTRCLIGLGDAGVLFSLDPASGASPCVHSGATVTLRPSAFYCDGAAGHVQAYTQARLDDIDLAHVDLAASHVTVADPDGTVLAQPPLTASGTVDLSAVSAVDHPAVTVAVQLVLTSTGDFTTDHHPALVVAYQGDAPQVCFRTVVTPDCATTRLTDTATGTDATGPLTSNTVTAAVAPGSACRPHVTVVKEICASDHPHDCGPGGAGPWAKISPVGLLRLLGTAYWRITVTDAGPVGAAGVTVNDAVTPACRTAAGTFDLAAGATRQVYCSSFLLALPVTNTASATFVPENSPPGTESSTSAPSSAVACSLLCILAAPDPA</sequence>
<dbReference type="RefSeq" id="WP_380230414.1">
    <property type="nucleotide sequence ID" value="NZ_JBHSVH010000002.1"/>
</dbReference>
<comment type="caution">
    <text evidence="4">The sequence shown here is derived from an EMBL/GenBank/DDBJ whole genome shotgun (WGS) entry which is preliminary data.</text>
</comment>
<keyword evidence="2" id="KW-0732">Signal</keyword>
<evidence type="ECO:0000256" key="1">
    <source>
        <dbReference type="SAM" id="MobiDB-lite"/>
    </source>
</evidence>
<gene>
    <name evidence="4" type="ORF">ACFQMG_03630</name>
</gene>